<keyword evidence="8" id="KW-1185">Reference proteome</keyword>
<organism evidence="7 8">
    <name type="scientific">Helianthus annuus</name>
    <name type="common">Common sunflower</name>
    <dbReference type="NCBI Taxonomy" id="4232"/>
    <lineage>
        <taxon>Eukaryota</taxon>
        <taxon>Viridiplantae</taxon>
        <taxon>Streptophyta</taxon>
        <taxon>Embryophyta</taxon>
        <taxon>Tracheophyta</taxon>
        <taxon>Spermatophyta</taxon>
        <taxon>Magnoliopsida</taxon>
        <taxon>eudicotyledons</taxon>
        <taxon>Gunneridae</taxon>
        <taxon>Pentapetalae</taxon>
        <taxon>asterids</taxon>
        <taxon>campanulids</taxon>
        <taxon>Asterales</taxon>
        <taxon>Asteraceae</taxon>
        <taxon>Asteroideae</taxon>
        <taxon>Heliantheae alliance</taxon>
        <taxon>Heliantheae</taxon>
        <taxon>Helianthus</taxon>
    </lineage>
</organism>
<dbReference type="Proteomes" id="UP000215914">
    <property type="component" value="Unassembled WGS sequence"/>
</dbReference>
<dbReference type="AlphaFoldDB" id="A0A9K3N3P5"/>
<keyword evidence="4" id="KW-0288">FMN</keyword>
<dbReference type="EC" id="1.3.1.42" evidence="7"/>
<dbReference type="SUPFAM" id="SSF51395">
    <property type="entry name" value="FMN-linked oxidoreductases"/>
    <property type="match status" value="1"/>
</dbReference>
<comment type="caution">
    <text evidence="7">The sequence shown here is derived from an EMBL/GenBank/DDBJ whole genome shotgun (WGS) entry which is preliminary data.</text>
</comment>
<evidence type="ECO:0000256" key="4">
    <source>
        <dbReference type="ARBA" id="ARBA00022643"/>
    </source>
</evidence>
<comment type="cofactor">
    <cofactor evidence="1">
        <name>FMN</name>
        <dbReference type="ChEBI" id="CHEBI:58210"/>
    </cofactor>
</comment>
<dbReference type="GO" id="GO:0010181">
    <property type="term" value="F:FMN binding"/>
    <property type="evidence" value="ECO:0007669"/>
    <property type="project" value="InterPro"/>
</dbReference>
<evidence type="ECO:0000313" key="8">
    <source>
        <dbReference type="Proteomes" id="UP000215914"/>
    </source>
</evidence>
<proteinExistence type="inferred from homology"/>
<name>A0A9K3N3P5_HELAN</name>
<reference evidence="7" key="1">
    <citation type="journal article" date="2017" name="Nature">
        <title>The sunflower genome provides insights into oil metabolism, flowering and Asterid evolution.</title>
        <authorList>
            <person name="Badouin H."/>
            <person name="Gouzy J."/>
            <person name="Grassa C.J."/>
            <person name="Murat F."/>
            <person name="Staton S.E."/>
            <person name="Cottret L."/>
            <person name="Lelandais-Briere C."/>
            <person name="Owens G.L."/>
            <person name="Carrere S."/>
            <person name="Mayjonade B."/>
            <person name="Legrand L."/>
            <person name="Gill N."/>
            <person name="Kane N.C."/>
            <person name="Bowers J.E."/>
            <person name="Hubner S."/>
            <person name="Bellec A."/>
            <person name="Berard A."/>
            <person name="Berges H."/>
            <person name="Blanchet N."/>
            <person name="Boniface M.C."/>
            <person name="Brunel D."/>
            <person name="Catrice O."/>
            <person name="Chaidir N."/>
            <person name="Claudel C."/>
            <person name="Donnadieu C."/>
            <person name="Faraut T."/>
            <person name="Fievet G."/>
            <person name="Helmstetter N."/>
            <person name="King M."/>
            <person name="Knapp S.J."/>
            <person name="Lai Z."/>
            <person name="Le Paslier M.C."/>
            <person name="Lippi Y."/>
            <person name="Lorenzon L."/>
            <person name="Mandel J.R."/>
            <person name="Marage G."/>
            <person name="Marchand G."/>
            <person name="Marquand E."/>
            <person name="Bret-Mestries E."/>
            <person name="Morien E."/>
            <person name="Nambeesan S."/>
            <person name="Nguyen T."/>
            <person name="Pegot-Espagnet P."/>
            <person name="Pouilly N."/>
            <person name="Raftis F."/>
            <person name="Sallet E."/>
            <person name="Schiex T."/>
            <person name="Thomas J."/>
            <person name="Vandecasteele C."/>
            <person name="Vares D."/>
            <person name="Vear F."/>
            <person name="Vautrin S."/>
            <person name="Crespi M."/>
            <person name="Mangin B."/>
            <person name="Burke J.M."/>
            <person name="Salse J."/>
            <person name="Munos S."/>
            <person name="Vincourt P."/>
            <person name="Rieseberg L.H."/>
            <person name="Langlade N.B."/>
        </authorList>
    </citation>
    <scope>NUCLEOTIDE SEQUENCE</scope>
    <source>
        <tissue evidence="7">Leaves</tissue>
    </source>
</reference>
<accession>A0A9K3N3P5</accession>
<feature type="domain" description="NADH:flavin oxidoreductase/NADH oxidase N-terminal" evidence="6">
    <location>
        <begin position="111"/>
        <end position="222"/>
    </location>
</feature>
<dbReference type="PANTHER" id="PTHR22893">
    <property type="entry name" value="NADH OXIDOREDUCTASE-RELATED"/>
    <property type="match status" value="1"/>
</dbReference>
<dbReference type="InterPro" id="IPR013785">
    <property type="entry name" value="Aldolase_TIM"/>
</dbReference>
<dbReference type="PANTHER" id="PTHR22893:SF91">
    <property type="entry name" value="NADPH DEHYDROGENASE 2-RELATED"/>
    <property type="match status" value="1"/>
</dbReference>
<reference evidence="7" key="2">
    <citation type="submission" date="2020-06" db="EMBL/GenBank/DDBJ databases">
        <title>Helianthus annuus Genome sequencing and assembly Release 2.</title>
        <authorList>
            <person name="Gouzy J."/>
            <person name="Langlade N."/>
            <person name="Munos S."/>
        </authorList>
    </citation>
    <scope>NUCLEOTIDE SEQUENCE</scope>
    <source>
        <tissue evidence="7">Leaves</tissue>
    </source>
</reference>
<dbReference type="EMBL" id="MNCJ02000325">
    <property type="protein sequence ID" value="KAF5786156.1"/>
    <property type="molecule type" value="Genomic_DNA"/>
</dbReference>
<dbReference type="GO" id="GO:0016629">
    <property type="term" value="F:12-oxophytodienoate reductase activity"/>
    <property type="evidence" value="ECO:0007669"/>
    <property type="project" value="UniProtKB-EC"/>
</dbReference>
<evidence type="ECO:0000256" key="1">
    <source>
        <dbReference type="ARBA" id="ARBA00001917"/>
    </source>
</evidence>
<keyword evidence="5" id="KW-0521">NADP</keyword>
<evidence type="ECO:0000256" key="3">
    <source>
        <dbReference type="ARBA" id="ARBA00022630"/>
    </source>
</evidence>
<dbReference type="Pfam" id="PF00724">
    <property type="entry name" value="Oxidored_FMN"/>
    <property type="match status" value="1"/>
</dbReference>
<dbReference type="InterPro" id="IPR045247">
    <property type="entry name" value="Oye-like"/>
</dbReference>
<gene>
    <name evidence="7" type="ORF">HanXRQr2_Chr10g0437371</name>
</gene>
<evidence type="ECO:0000256" key="5">
    <source>
        <dbReference type="ARBA" id="ARBA00022857"/>
    </source>
</evidence>
<evidence type="ECO:0000313" key="7">
    <source>
        <dbReference type="EMBL" id="KAF5786156.1"/>
    </source>
</evidence>
<protein>
    <submittedName>
        <fullName evidence="7">12-oxophytodienoate reductase</fullName>
        <ecNumber evidence="7">1.3.1.42</ecNumber>
    </submittedName>
</protein>
<sequence length="254" mass="29347">MTRNAVTRSRLFPTNGYARQVEAWKPIVDVVHEKGGIFFYQFGHIGRVSMTGPNDQAPISPKNLTTQEIHIVVDYFRVAARNAIEAVYERCSKRQNRRVWWFYRETLHIRVDKVGIRLSPFGYFMGSGDSNPGALGRYMAESLNEYKILHCHVLEPRIKSEDEKDDHLHSLVPMKKTFKGTFISACGYDREDGNNVVAECRTNLVAYGRLFLANLDFPKRFELIAPLNKYDTTTFYTHDPIVGYTDYPFFETTI</sequence>
<dbReference type="Gene3D" id="3.20.20.70">
    <property type="entry name" value="Aldolase class I"/>
    <property type="match status" value="2"/>
</dbReference>
<comment type="similarity">
    <text evidence="2">Belongs to the NADH:flavin oxidoreductase/NADH oxidase family.</text>
</comment>
<keyword evidence="7" id="KW-0560">Oxidoreductase</keyword>
<dbReference type="InterPro" id="IPR001155">
    <property type="entry name" value="OxRdtase_FMN_N"/>
</dbReference>
<keyword evidence="3" id="KW-0285">Flavoprotein</keyword>
<dbReference type="Gramene" id="mRNA:HanXRQr2_Chr10g0437371">
    <property type="protein sequence ID" value="mRNA:HanXRQr2_Chr10g0437371"/>
    <property type="gene ID" value="HanXRQr2_Chr10g0437371"/>
</dbReference>
<evidence type="ECO:0000256" key="2">
    <source>
        <dbReference type="ARBA" id="ARBA00005979"/>
    </source>
</evidence>
<evidence type="ECO:0000259" key="6">
    <source>
        <dbReference type="Pfam" id="PF00724"/>
    </source>
</evidence>